<protein>
    <submittedName>
        <fullName evidence="2">Uncharacterized protein</fullName>
    </submittedName>
</protein>
<evidence type="ECO:0000313" key="2">
    <source>
        <dbReference type="EMBL" id="MFD0993133.1"/>
    </source>
</evidence>
<feature type="signal peptide" evidence="1">
    <location>
        <begin position="1"/>
        <end position="19"/>
    </location>
</feature>
<accession>A0ABW3JRK4</accession>
<feature type="chain" id="PRO_5047265832" evidence="1">
    <location>
        <begin position="20"/>
        <end position="245"/>
    </location>
</feature>
<sequence length="245" mass="27888">MKKLTLLFLLTTFSISAQQSVNSYKYIVVPKQFSFVKSVDKYQTSSLTKFLFNKYGFTAFMSDDELPSDLFANRCLALTAEVEDESGMFSTKNKIVLKDCFNKIVFTSKVGFSKEKDYKKAYHEAIRDAFKSVKALSYKYTPVKNQKVSSQAPVAISKHNEKVIPKEETEVNTDATNVLYAQSIKNGYQLVNTKPSVVFQVLKTSNPNVFILNNKKGLLLKKGSVWVAEYYSDNVFTSEMYTIKF</sequence>
<comment type="caution">
    <text evidence="2">The sequence shown here is derived from an EMBL/GenBank/DDBJ whole genome shotgun (WGS) entry which is preliminary data.</text>
</comment>
<evidence type="ECO:0000313" key="3">
    <source>
        <dbReference type="Proteomes" id="UP001597062"/>
    </source>
</evidence>
<proteinExistence type="predicted"/>
<gene>
    <name evidence="2" type="ORF">ACFQ1U_07945</name>
</gene>
<dbReference type="RefSeq" id="WP_386107079.1">
    <property type="nucleotide sequence ID" value="NZ_JBHTJR010000045.1"/>
</dbReference>
<dbReference type="EMBL" id="JBHTJR010000045">
    <property type="protein sequence ID" value="MFD0993133.1"/>
    <property type="molecule type" value="Genomic_DNA"/>
</dbReference>
<name>A0ABW3JRK4_9FLAO</name>
<reference evidence="3" key="1">
    <citation type="journal article" date="2019" name="Int. J. Syst. Evol. Microbiol.">
        <title>The Global Catalogue of Microorganisms (GCM) 10K type strain sequencing project: providing services to taxonomists for standard genome sequencing and annotation.</title>
        <authorList>
            <consortium name="The Broad Institute Genomics Platform"/>
            <consortium name="The Broad Institute Genome Sequencing Center for Infectious Disease"/>
            <person name="Wu L."/>
            <person name="Ma J."/>
        </authorList>
    </citation>
    <scope>NUCLEOTIDE SEQUENCE [LARGE SCALE GENOMIC DNA]</scope>
    <source>
        <strain evidence="3">CCUG 60527</strain>
    </source>
</reference>
<evidence type="ECO:0000256" key="1">
    <source>
        <dbReference type="SAM" id="SignalP"/>
    </source>
</evidence>
<dbReference type="Proteomes" id="UP001597062">
    <property type="component" value="Unassembled WGS sequence"/>
</dbReference>
<keyword evidence="3" id="KW-1185">Reference proteome</keyword>
<organism evidence="2 3">
    <name type="scientific">Tenacibaculum geojense</name>
    <dbReference type="NCBI Taxonomy" id="915352"/>
    <lineage>
        <taxon>Bacteria</taxon>
        <taxon>Pseudomonadati</taxon>
        <taxon>Bacteroidota</taxon>
        <taxon>Flavobacteriia</taxon>
        <taxon>Flavobacteriales</taxon>
        <taxon>Flavobacteriaceae</taxon>
        <taxon>Tenacibaculum</taxon>
    </lineage>
</organism>
<keyword evidence="1" id="KW-0732">Signal</keyword>